<dbReference type="SUPFAM" id="SSF46548">
    <property type="entry name" value="alpha-helical ferredoxin"/>
    <property type="match status" value="1"/>
</dbReference>
<dbReference type="PROSITE" id="PS51379">
    <property type="entry name" value="4FE4S_FER_2"/>
    <property type="match status" value="1"/>
</dbReference>
<feature type="binding site" evidence="8">
    <location>
        <position position="419"/>
    </location>
    <ligand>
        <name>[4Fe-4S] cluster</name>
        <dbReference type="ChEBI" id="CHEBI:49883"/>
        <label>3</label>
    </ligand>
</feature>
<dbReference type="HAMAP" id="MF_01137">
    <property type="entry name" value="CdhA"/>
    <property type="match status" value="1"/>
</dbReference>
<dbReference type="AlphaFoldDB" id="A0A7K4DQX0"/>
<dbReference type="PANTHER" id="PTHR30109:SF6">
    <property type="entry name" value="ACETYL-COA DECARBONYLASE_SYNTHASE COMPLEX SUBUNIT ALPHA"/>
    <property type="match status" value="1"/>
</dbReference>
<dbReference type="OrthoDB" id="35334at2157"/>
<keyword evidence="3 8" id="KW-0479">Metal-binding</keyword>
<comment type="catalytic activity">
    <reaction evidence="8">
        <text>CO + 2 oxidized [2Fe-2S]-[ferredoxin] + H2O = 2 reduced [2Fe-2S]-[ferredoxin] + CO2 + 2 H(+)</text>
        <dbReference type="Rhea" id="RHEA:21040"/>
        <dbReference type="Rhea" id="RHEA-COMP:10000"/>
        <dbReference type="Rhea" id="RHEA-COMP:10001"/>
        <dbReference type="ChEBI" id="CHEBI:15377"/>
        <dbReference type="ChEBI" id="CHEBI:15378"/>
        <dbReference type="ChEBI" id="CHEBI:16526"/>
        <dbReference type="ChEBI" id="CHEBI:17245"/>
        <dbReference type="ChEBI" id="CHEBI:33737"/>
        <dbReference type="ChEBI" id="CHEBI:33738"/>
        <dbReference type="EC" id="1.2.7.4"/>
    </reaction>
</comment>
<feature type="binding site" evidence="8">
    <location>
        <position position="426"/>
    </location>
    <ligand>
        <name>[4Fe-4S] cluster</name>
        <dbReference type="ChEBI" id="CHEBI:49883"/>
        <label>4</label>
    </ligand>
</feature>
<dbReference type="GO" id="GO:0004601">
    <property type="term" value="F:peroxidase activity"/>
    <property type="evidence" value="ECO:0007669"/>
    <property type="project" value="TreeGrafter"/>
</dbReference>
<sequence length="790" mass="86898">MIVVAPKPKSKPKDFKDDFWKKKDLKISIGEIVEKEGAVSAEVSEEKTPMGPTPKPHVTDLRSWDMKLLSRYEPFYAPFCDMCCLCTFGKCDLLNKKGACGIDSATQQARIVLLACNIGTAAHAGHARHMINHLIEELGEDYPLDLGFNIDIEAPITRTIIGQKPENLGDLKDVMGYVEEQLSHLLSACHTGQEGNSLDFESKSLHSGVMDDLAREVGDIAQIVALNMPKGDGDAPLVEMGVGTIDSSKPVVLCIGHNVVPGASIMDYLDETGQEEDLEVCGICCAAIDISRYNDRAKVVGPLSRQLKFIRSGVADVIIVDEQCIRTDVLEEAQRKNTAVIATTDKMCLGLPDMTDKDPDLIVSKLLNKEIEGALILDPEKVGEVSVKVAKILAPEREKLKLLPELEEVQKLALECTECGWCNRVCPNNKPMMEAVVAAGTGNFSNFEELYLNDVCYSCGRCEQECERDLPLMSMLAKAGEKLAKDEKFNIRAGRGPVQDVEIRRVGAPLVLGDIPGVIAIVGCSNYPNGGKEVAEMAKEFLERNYIVVATGCGAMSIGEYRDEEGKTLYEQYSGEFDSRGLLNIGSCVSNAHISGACIKIANIFAKKPLEGNFEEIADYILNRVGACGVAWGAYSQKAAAIATGVNRWGIPVVVGPHGSKYRRLLLGRTDKKETWKIKDLRTGKIMDGEPAPEHLIYAAENMEEAIVMTAKLCIRPTDTGKGRQIKLNHYIDLYKRYYGILPPDIHLFVRNEKDIPITYKKDVKEILEEVGWEPREIPQEPSLMGMDGD</sequence>
<feature type="domain" description="4Fe-4S ferredoxin-type" evidence="9">
    <location>
        <begin position="407"/>
        <end position="436"/>
    </location>
</feature>
<keyword evidence="4" id="KW-0677">Repeat</keyword>
<dbReference type="InterPro" id="IPR016101">
    <property type="entry name" value="CO_DH_a-bundle"/>
</dbReference>
<feature type="binding site" evidence="8">
    <location>
        <position position="459"/>
    </location>
    <ligand>
        <name>[4Fe-4S] cluster</name>
        <dbReference type="ChEBI" id="CHEBI:49883"/>
        <label>4</label>
    </ligand>
</feature>
<feature type="binding site" evidence="8">
    <location>
        <position position="257"/>
    </location>
    <ligand>
        <name>[Ni-4Fe-4S] cluster</name>
        <dbReference type="ChEBI" id="CHEBI:47739"/>
    </ligand>
</feature>
<dbReference type="GO" id="GO:0051539">
    <property type="term" value="F:4 iron, 4 sulfur cluster binding"/>
    <property type="evidence" value="ECO:0007669"/>
    <property type="project" value="UniProtKB-KW"/>
</dbReference>
<dbReference type="GO" id="GO:0016151">
    <property type="term" value="F:nickel cation binding"/>
    <property type="evidence" value="ECO:0007669"/>
    <property type="project" value="UniProtKB-UniRule"/>
</dbReference>
<dbReference type="GO" id="GO:0006091">
    <property type="term" value="P:generation of precursor metabolites and energy"/>
    <property type="evidence" value="ECO:0007669"/>
    <property type="project" value="InterPro"/>
</dbReference>
<comment type="similarity">
    <text evidence="8">Belongs to the Ni-containing carbon monoxide dehydrogenase family.</text>
</comment>
<comment type="caution">
    <text evidence="10">The sequence shown here is derived from an EMBL/GenBank/DDBJ whole genome shotgun (WGS) entry which is preliminary data.</text>
</comment>
<keyword evidence="7 8" id="KW-0411">Iron-sulfur</keyword>
<feature type="binding site" evidence="8">
    <location>
        <position position="91"/>
    </location>
    <ligand>
        <name>[4Fe-4S] cluster</name>
        <dbReference type="ChEBI" id="CHEBI:49883"/>
        <label>2</label>
    </ligand>
</feature>
<dbReference type="Gene3D" id="1.20.1270.30">
    <property type="match status" value="1"/>
</dbReference>
<feature type="binding site" evidence="8">
    <location>
        <position position="524"/>
    </location>
    <ligand>
        <name>[Ni-4Fe-4S] cluster</name>
        <dbReference type="ChEBI" id="CHEBI:47739"/>
    </ligand>
</feature>
<organism evidence="10 11">
    <name type="scientific">Methanobacterium subterraneum</name>
    <dbReference type="NCBI Taxonomy" id="59277"/>
    <lineage>
        <taxon>Archaea</taxon>
        <taxon>Methanobacteriati</taxon>
        <taxon>Methanobacteriota</taxon>
        <taxon>Methanomada group</taxon>
        <taxon>Methanobacteria</taxon>
        <taxon>Methanobacteriales</taxon>
        <taxon>Methanobacteriaceae</taxon>
        <taxon>Methanobacterium</taxon>
    </lineage>
</organism>
<evidence type="ECO:0000256" key="5">
    <source>
        <dbReference type="ARBA" id="ARBA00023002"/>
    </source>
</evidence>
<dbReference type="NCBIfam" id="TIGR00314">
    <property type="entry name" value="cdhA"/>
    <property type="match status" value="1"/>
</dbReference>
<evidence type="ECO:0000256" key="6">
    <source>
        <dbReference type="ARBA" id="ARBA00023004"/>
    </source>
</evidence>
<feature type="binding site" evidence="8">
    <location>
        <position position="83"/>
    </location>
    <ligand>
        <name>[4Fe-4S] cluster</name>
        <dbReference type="ChEBI" id="CHEBI:49883"/>
        <label>2</label>
    </ligand>
</feature>
<dbReference type="GO" id="GO:0006084">
    <property type="term" value="P:acetyl-CoA metabolic process"/>
    <property type="evidence" value="ECO:0007669"/>
    <property type="project" value="InterPro"/>
</dbReference>
<dbReference type="PROSITE" id="PS00198">
    <property type="entry name" value="4FE4S_FER_1"/>
    <property type="match status" value="2"/>
</dbReference>
<evidence type="ECO:0000256" key="3">
    <source>
        <dbReference type="ARBA" id="ARBA00022723"/>
    </source>
</evidence>
<protein>
    <recommendedName>
        <fullName evidence="8">Acetyl-CoA decarbonylase/synthase complex subunit alpha</fullName>
        <shortName evidence="8">ACDS complex subunit alpha</shortName>
        <ecNumber evidence="8">1.2.7.4</ecNumber>
    </recommendedName>
    <alternativeName>
        <fullName evidence="8">ACDS complex carbon monoxide dehydrogenase subunit alpha</fullName>
        <shortName evidence="8">ACDS CODH subunit alpha</shortName>
    </alternativeName>
</protein>
<dbReference type="Gene3D" id="3.40.50.2030">
    <property type="match status" value="2"/>
</dbReference>
<dbReference type="Gene3D" id="3.30.70.20">
    <property type="match status" value="1"/>
</dbReference>
<dbReference type="GO" id="GO:0042542">
    <property type="term" value="P:response to hydrogen peroxide"/>
    <property type="evidence" value="ECO:0007669"/>
    <property type="project" value="TreeGrafter"/>
</dbReference>
<feature type="binding site" evidence="8">
    <location>
        <position position="123"/>
    </location>
    <ligand>
        <name>CO</name>
        <dbReference type="ChEBI" id="CHEBI:17245"/>
    </ligand>
</feature>
<feature type="binding site" evidence="8">
    <location>
        <position position="416"/>
    </location>
    <ligand>
        <name>[4Fe-4S] cluster</name>
        <dbReference type="ChEBI" id="CHEBI:49883"/>
        <label>3</label>
    </ligand>
</feature>
<keyword evidence="1 8" id="KW-0004">4Fe-4S</keyword>
<feature type="binding site" evidence="8">
    <location>
        <position position="86"/>
    </location>
    <ligand>
        <name>[4Fe-4S] cluster</name>
        <dbReference type="ChEBI" id="CHEBI:49883"/>
        <label>2</label>
    </ligand>
</feature>
<feature type="binding site" evidence="8">
    <location>
        <position position="466"/>
    </location>
    <ligand>
        <name>[4Fe-4S] cluster</name>
        <dbReference type="ChEBI" id="CHEBI:49883"/>
        <label>3</label>
    </ligand>
</feature>
<evidence type="ECO:0000256" key="7">
    <source>
        <dbReference type="ARBA" id="ARBA00023014"/>
    </source>
</evidence>
<dbReference type="EC" id="1.2.7.4" evidence="8"/>
<feature type="binding site" evidence="8">
    <location>
        <position position="324"/>
    </location>
    <ligand>
        <name>[Ni-4Fe-4S] cluster</name>
        <dbReference type="ChEBI" id="CHEBI:47739"/>
    </ligand>
</feature>
<feature type="binding site" evidence="8">
    <location>
        <position position="84"/>
    </location>
    <ligand>
        <name>[4Fe-4S] cluster</name>
        <dbReference type="ChEBI" id="CHEBI:49883"/>
        <label>1</label>
        <note>ligand shared between dimeric partners</note>
    </ligand>
</feature>
<evidence type="ECO:0000256" key="2">
    <source>
        <dbReference type="ARBA" id="ARBA00022596"/>
    </source>
</evidence>
<dbReference type="InterPro" id="IPR011254">
    <property type="entry name" value="Prismane-like_sf"/>
</dbReference>
<dbReference type="SUPFAM" id="SSF56821">
    <property type="entry name" value="Prismane protein-like"/>
    <property type="match status" value="1"/>
</dbReference>
<dbReference type="EMBL" id="JABBYL010000035">
    <property type="protein sequence ID" value="NMO10185.1"/>
    <property type="molecule type" value="Genomic_DNA"/>
</dbReference>
<evidence type="ECO:0000256" key="4">
    <source>
        <dbReference type="ARBA" id="ARBA00022737"/>
    </source>
</evidence>
<dbReference type="GO" id="GO:0043885">
    <property type="term" value="F:anaerobic carbon-monoxide dehydrogenase activity"/>
    <property type="evidence" value="ECO:0007669"/>
    <property type="project" value="UniProtKB-UniRule"/>
</dbReference>
<comment type="subunit">
    <text evidence="8">Heterotetramer of two alpha and two epsilon subunits. The ACDS complex is made up of alpha, epsilon, beta, gamma and delta subunits with a probable stoichiometry of (alpha(2)epsilon(2))(4)-beta(8)-(gamma(1)delta(1))(8).</text>
</comment>
<comment type="function">
    <text evidence="8">Part of the ACDS complex that catalyzes the reversible cleavage of acetyl-CoA, allowing autotrophic growth from CO(2). The alpha-epsilon subcomponent functions as a carbon monoxide dehydrogenase.</text>
</comment>
<accession>A0A7K4DQX0</accession>
<dbReference type="CDD" id="cd01916">
    <property type="entry name" value="ACS_1"/>
    <property type="match status" value="1"/>
</dbReference>
<evidence type="ECO:0000256" key="8">
    <source>
        <dbReference type="HAMAP-Rule" id="MF_01137"/>
    </source>
</evidence>
<gene>
    <name evidence="8 10" type="primary">cdhA</name>
    <name evidence="10" type="ORF">HG719_10220</name>
</gene>
<dbReference type="RefSeq" id="WP_100905697.1">
    <property type="nucleotide sequence ID" value="NZ_CP017766.1"/>
</dbReference>
<dbReference type="PANTHER" id="PTHR30109">
    <property type="entry name" value="HYDROXYLAMINE REDUCTASE"/>
    <property type="match status" value="1"/>
</dbReference>
<feature type="binding site" evidence="8">
    <location>
        <position position="285"/>
    </location>
    <ligand>
        <name>[Ni-4Fe-4S] cluster</name>
        <dbReference type="ChEBI" id="CHEBI:47739"/>
    </ligand>
</feature>
<dbReference type="InterPro" id="IPR017900">
    <property type="entry name" value="4Fe4S_Fe_S_CS"/>
</dbReference>
<name>A0A7K4DQX0_9EURY</name>
<feature type="binding site" evidence="8">
    <location>
        <position position="456"/>
    </location>
    <ligand>
        <name>[4Fe-4S] cluster</name>
        <dbReference type="ChEBI" id="CHEBI:49883"/>
        <label>4</label>
    </ligand>
</feature>
<keyword evidence="2 8" id="KW-0533">Nickel</keyword>
<dbReference type="InterPro" id="IPR016099">
    <property type="entry name" value="Prismane-like_a/b-sand"/>
</dbReference>
<dbReference type="InterPro" id="IPR004137">
    <property type="entry name" value="HCP/CODH"/>
</dbReference>
<feature type="binding site" evidence="8">
    <location>
        <position position="588"/>
    </location>
    <ligand>
        <name>[Ni-4Fe-4S] cluster</name>
        <dbReference type="ChEBI" id="CHEBI:47739"/>
    </ligand>
</feature>
<keyword evidence="6 8" id="KW-0408">Iron</keyword>
<reference evidence="10 11" key="1">
    <citation type="submission" date="2020-04" db="EMBL/GenBank/DDBJ databases">
        <title>Draft genome of Methanobacterium subterraneum isolated from animal feces.</title>
        <authorList>
            <person name="Ouboter H.T."/>
            <person name="Berger S."/>
            <person name="Gungor E."/>
            <person name="Jetten M.S.M."/>
            <person name="Welte C.U."/>
        </authorList>
    </citation>
    <scope>NUCLEOTIDE SEQUENCE [LARGE SCALE GENOMIC DNA]</scope>
    <source>
        <strain evidence="10">HO_2020</strain>
    </source>
</reference>
<comment type="domain">
    <text evidence="8">Cluster B is an all-cysteinyl-liganded 4Fe-4S cluster; cluster C is a mixed Ni-Fe-S cluster which is the active site of CO oxidation. Cluster D is also an all-cysteinyl-liganded 4Fe-4S cluster that bridges the two subunits of the CODH dimer. Contains two additional 4Fe-4S clusters, dubbed E and F, that probably transport electrons from ferredoxin to the B cluster.</text>
</comment>
<feature type="binding site" evidence="8">
    <location>
        <position position="80"/>
    </location>
    <ligand>
        <name>[4Fe-4S] cluster</name>
        <dbReference type="ChEBI" id="CHEBI:49883"/>
        <label>1</label>
        <note>ligand shared between dimeric partners</note>
    </ligand>
</feature>
<feature type="binding site" evidence="8">
    <location>
        <position position="422"/>
    </location>
    <ligand>
        <name>[4Fe-4S] cluster</name>
        <dbReference type="ChEBI" id="CHEBI:49883"/>
        <label>3</label>
    </ligand>
</feature>
<feature type="binding site" evidence="8">
    <location>
        <position position="553"/>
    </location>
    <ligand>
        <name>[Ni-4Fe-4S] cluster</name>
        <dbReference type="ChEBI" id="CHEBI:47739"/>
    </ligand>
</feature>
<dbReference type="GO" id="GO:0005506">
    <property type="term" value="F:iron ion binding"/>
    <property type="evidence" value="ECO:0007669"/>
    <property type="project" value="UniProtKB-UniRule"/>
</dbReference>
<comment type="cofactor">
    <cofactor evidence="8">
        <name>[Ni-4Fe-4S] cluster</name>
        <dbReference type="ChEBI" id="CHEBI:47739"/>
    </cofactor>
    <text evidence="8">Binds 2 [Ni-4Fe-4S] clusters per heterotetramer.</text>
</comment>
<dbReference type="GeneID" id="35122848"/>
<comment type="cofactor">
    <cofactor evidence="8">
        <name>[4Fe-4S] cluster</name>
        <dbReference type="ChEBI" id="CHEBI:49883"/>
    </cofactor>
    <text evidence="8">Binds 7 [4Fe-4S] clusters per heterotetramer.</text>
</comment>
<feature type="binding site" evidence="8">
    <location>
        <position position="100"/>
    </location>
    <ligand>
        <name>[4Fe-4S] cluster</name>
        <dbReference type="ChEBI" id="CHEBI:49883"/>
        <label>2</label>
    </ligand>
</feature>
<evidence type="ECO:0000313" key="11">
    <source>
        <dbReference type="Proteomes" id="UP000591058"/>
    </source>
</evidence>
<dbReference type="Proteomes" id="UP000591058">
    <property type="component" value="Unassembled WGS sequence"/>
</dbReference>
<dbReference type="InterPro" id="IPR004460">
    <property type="entry name" value="CdhA"/>
</dbReference>
<evidence type="ECO:0000256" key="1">
    <source>
        <dbReference type="ARBA" id="ARBA00022485"/>
    </source>
</evidence>
<keyword evidence="5 8" id="KW-0560">Oxidoreductase</keyword>
<dbReference type="Pfam" id="PF03063">
    <property type="entry name" value="Prismane"/>
    <property type="match status" value="2"/>
</dbReference>
<feature type="binding site" evidence="8">
    <location>
        <position position="462"/>
    </location>
    <ligand>
        <name>[4Fe-4S] cluster</name>
        <dbReference type="ChEBI" id="CHEBI:49883"/>
        <label>4</label>
    </ligand>
</feature>
<evidence type="ECO:0000313" key="10">
    <source>
        <dbReference type="EMBL" id="NMO10185.1"/>
    </source>
</evidence>
<evidence type="ECO:0000259" key="9">
    <source>
        <dbReference type="PROSITE" id="PS51379"/>
    </source>
</evidence>
<proteinExistence type="inferred from homology"/>
<dbReference type="InterPro" id="IPR017896">
    <property type="entry name" value="4Fe4S_Fe-S-bd"/>
</dbReference>
<dbReference type="GO" id="GO:0050418">
    <property type="term" value="F:hydroxylamine reductase activity"/>
    <property type="evidence" value="ECO:0007669"/>
    <property type="project" value="TreeGrafter"/>
</dbReference>